<dbReference type="InParanoid" id="A0A409X0T9"/>
<reference evidence="4 5" key="1">
    <citation type="journal article" date="2018" name="Evol. Lett.">
        <title>Horizontal gene cluster transfer increased hallucinogenic mushroom diversity.</title>
        <authorList>
            <person name="Reynolds H.T."/>
            <person name="Vijayakumar V."/>
            <person name="Gluck-Thaler E."/>
            <person name="Korotkin H.B."/>
            <person name="Matheny P.B."/>
            <person name="Slot J.C."/>
        </authorList>
    </citation>
    <scope>NUCLEOTIDE SEQUENCE [LARGE SCALE GENOMIC DNA]</scope>
    <source>
        <strain evidence="4 5">2631</strain>
    </source>
</reference>
<organism evidence="4 5">
    <name type="scientific">Psilocybe cyanescens</name>
    <dbReference type="NCBI Taxonomy" id="93625"/>
    <lineage>
        <taxon>Eukaryota</taxon>
        <taxon>Fungi</taxon>
        <taxon>Dikarya</taxon>
        <taxon>Basidiomycota</taxon>
        <taxon>Agaricomycotina</taxon>
        <taxon>Agaricomycetes</taxon>
        <taxon>Agaricomycetidae</taxon>
        <taxon>Agaricales</taxon>
        <taxon>Agaricineae</taxon>
        <taxon>Strophariaceae</taxon>
        <taxon>Psilocybe</taxon>
    </lineage>
</organism>
<dbReference type="InterPro" id="IPR010982">
    <property type="entry name" value="Lambda_DNA-bd_dom_sf"/>
</dbReference>
<dbReference type="GO" id="GO:0003677">
    <property type="term" value="F:DNA binding"/>
    <property type="evidence" value="ECO:0007669"/>
    <property type="project" value="InterPro"/>
</dbReference>
<evidence type="ECO:0000256" key="2">
    <source>
        <dbReference type="ARBA" id="ARBA00035107"/>
    </source>
</evidence>
<gene>
    <name evidence="4" type="ORF">CVT25_012492</name>
</gene>
<sequence>MAPNPSCAALASAKEKKGYSYAQIASGIGASEQHVIDIVTGKKTPTEKEFNAIANVLGVASNAVPHTGVHSTTTA</sequence>
<dbReference type="AlphaFoldDB" id="A0A409X0T9"/>
<dbReference type="SMART" id="SM00530">
    <property type="entry name" value="HTH_XRE"/>
    <property type="match status" value="1"/>
</dbReference>
<dbReference type="Pfam" id="PF01381">
    <property type="entry name" value="HTH_3"/>
    <property type="match status" value="1"/>
</dbReference>
<evidence type="ECO:0000256" key="1">
    <source>
        <dbReference type="ARBA" id="ARBA00009802"/>
    </source>
</evidence>
<dbReference type="InterPro" id="IPR001387">
    <property type="entry name" value="Cro/C1-type_HTH"/>
</dbReference>
<accession>A0A409X0T9</accession>
<comment type="function">
    <text evidence="2">Transcriptional coactivator that stimulates GCN4-dependent transcriptional activity by bridging the DNA-binding region of GCN4 and TBP (SPT15), thereby recruiting TBP to GCN4-bound promoters. Involved in induction of the ribosome quality control (RQC) pathway; a pathway that degrades nascent peptide chains during problematic translation. Required to prevent stalled ribosomes from frameshifting.</text>
</comment>
<dbReference type="PROSITE" id="PS50943">
    <property type="entry name" value="HTH_CROC1"/>
    <property type="match status" value="1"/>
</dbReference>
<comment type="similarity">
    <text evidence="1">Belongs to the MBF1 family.</text>
</comment>
<dbReference type="EMBL" id="NHYD01002880">
    <property type="protein sequence ID" value="PPQ84393.1"/>
    <property type="molecule type" value="Genomic_DNA"/>
</dbReference>
<evidence type="ECO:0000313" key="5">
    <source>
        <dbReference type="Proteomes" id="UP000283269"/>
    </source>
</evidence>
<evidence type="ECO:0000259" key="3">
    <source>
        <dbReference type="PROSITE" id="PS50943"/>
    </source>
</evidence>
<evidence type="ECO:0000313" key="4">
    <source>
        <dbReference type="EMBL" id="PPQ84393.1"/>
    </source>
</evidence>
<dbReference type="SUPFAM" id="SSF47413">
    <property type="entry name" value="lambda repressor-like DNA-binding domains"/>
    <property type="match status" value="1"/>
</dbReference>
<keyword evidence="5" id="KW-1185">Reference proteome</keyword>
<feature type="domain" description="HTH cro/C1-type" evidence="3">
    <location>
        <begin position="10"/>
        <end position="64"/>
    </location>
</feature>
<protein>
    <recommendedName>
        <fullName evidence="3">HTH cro/C1-type domain-containing protein</fullName>
    </recommendedName>
</protein>
<proteinExistence type="inferred from homology"/>
<dbReference type="OrthoDB" id="3226546at2759"/>
<dbReference type="Gene3D" id="1.10.260.40">
    <property type="entry name" value="lambda repressor-like DNA-binding domains"/>
    <property type="match status" value="1"/>
</dbReference>
<dbReference type="Proteomes" id="UP000283269">
    <property type="component" value="Unassembled WGS sequence"/>
</dbReference>
<comment type="caution">
    <text evidence="4">The sequence shown here is derived from an EMBL/GenBank/DDBJ whole genome shotgun (WGS) entry which is preliminary data.</text>
</comment>
<name>A0A409X0T9_PSICY</name>